<accession>A0A3N4G2J6</accession>
<name>A0A3N4G2J6_9ACTN</name>
<dbReference type="OrthoDB" id="5243722at2"/>
<sequence length="289" mass="31397">MDIHELSVRRDGVFTTREALDCGVSESAIARRVASGAWKEVAHGVHLVAGHARGPRAQARIAVLSVHRNAVLGGAAAAWWLGLCSEEPRKHLVFTQTRGRARRSSATAVTRYRELHDDDIVVHDGLRTTAADLTVLEASVALGLSFMDSALLSGRVTPQSLADVHARYPKRHGAAKTSAYLRLIGDGARSQAERLTVKIFRAAGVSGWVANLPTCGYVIDFAFPDQKVAVEIDGFAYHRDAVAFQRDRTKRNALIRSGWQVLNYTWADLIDRPDQVAAEVAAALRSSAA</sequence>
<dbReference type="InterPro" id="IPR025159">
    <property type="entry name" value="AbiEi_N"/>
</dbReference>
<evidence type="ECO:0000313" key="4">
    <source>
        <dbReference type="Proteomes" id="UP000267536"/>
    </source>
</evidence>
<evidence type="ECO:0000259" key="2">
    <source>
        <dbReference type="Pfam" id="PF13338"/>
    </source>
</evidence>
<feature type="domain" description="AbiEi antitoxin N-terminal" evidence="2">
    <location>
        <begin position="5"/>
        <end position="45"/>
    </location>
</feature>
<dbReference type="Proteomes" id="UP000267536">
    <property type="component" value="Unassembled WGS sequence"/>
</dbReference>
<feature type="domain" description="DUF559" evidence="1">
    <location>
        <begin position="213"/>
        <end position="284"/>
    </location>
</feature>
<dbReference type="Pfam" id="PF13338">
    <property type="entry name" value="AbiEi_4"/>
    <property type="match status" value="1"/>
</dbReference>
<evidence type="ECO:0000259" key="1">
    <source>
        <dbReference type="Pfam" id="PF04480"/>
    </source>
</evidence>
<dbReference type="RefSeq" id="WP_123932522.1">
    <property type="nucleotide sequence ID" value="NZ_JBPSDP010000019.1"/>
</dbReference>
<dbReference type="Pfam" id="PF04480">
    <property type="entry name" value="DUF559"/>
    <property type="match status" value="1"/>
</dbReference>
<organism evidence="3 4">
    <name type="scientific">Gordonia oryzae</name>
    <dbReference type="NCBI Taxonomy" id="2487349"/>
    <lineage>
        <taxon>Bacteria</taxon>
        <taxon>Bacillati</taxon>
        <taxon>Actinomycetota</taxon>
        <taxon>Actinomycetes</taxon>
        <taxon>Mycobacteriales</taxon>
        <taxon>Gordoniaceae</taxon>
        <taxon>Gordonia</taxon>
    </lineage>
</organism>
<dbReference type="Gene3D" id="3.40.960.10">
    <property type="entry name" value="VSR Endonuclease"/>
    <property type="match status" value="1"/>
</dbReference>
<comment type="caution">
    <text evidence="3">The sequence shown here is derived from an EMBL/GenBank/DDBJ whole genome shotgun (WGS) entry which is preliminary data.</text>
</comment>
<protein>
    <submittedName>
        <fullName evidence="3">DUF559 domain-containing protein</fullName>
    </submittedName>
</protein>
<evidence type="ECO:0000313" key="3">
    <source>
        <dbReference type="EMBL" id="RPA57182.1"/>
    </source>
</evidence>
<dbReference type="AlphaFoldDB" id="A0A3N4G2J6"/>
<reference evidence="3 4" key="1">
    <citation type="submission" date="2018-11" db="EMBL/GenBank/DDBJ databases">
        <title>Draft genome sequence of Gordonia sp. RS15-1S isolated from rice stems.</title>
        <authorList>
            <person name="Muangham S."/>
        </authorList>
    </citation>
    <scope>NUCLEOTIDE SEQUENCE [LARGE SCALE GENOMIC DNA]</scope>
    <source>
        <strain evidence="3 4">RS15-1S</strain>
    </source>
</reference>
<dbReference type="EMBL" id="RKMH01000018">
    <property type="protein sequence ID" value="RPA57182.1"/>
    <property type="molecule type" value="Genomic_DNA"/>
</dbReference>
<proteinExistence type="predicted"/>
<dbReference type="InterPro" id="IPR007569">
    <property type="entry name" value="DUF559"/>
</dbReference>
<gene>
    <name evidence="3" type="ORF">EF294_19275</name>
</gene>
<keyword evidence="4" id="KW-1185">Reference proteome</keyword>
<dbReference type="SUPFAM" id="SSF52980">
    <property type="entry name" value="Restriction endonuclease-like"/>
    <property type="match status" value="1"/>
</dbReference>
<dbReference type="InterPro" id="IPR011335">
    <property type="entry name" value="Restrct_endonuc-II-like"/>
</dbReference>